<name>A0A7R8D540_LEPSM</name>
<evidence type="ECO:0000313" key="2">
    <source>
        <dbReference type="Proteomes" id="UP000675881"/>
    </source>
</evidence>
<organism evidence="1 2">
    <name type="scientific">Lepeophtheirus salmonis</name>
    <name type="common">Salmon louse</name>
    <name type="synonym">Caligus salmonis</name>
    <dbReference type="NCBI Taxonomy" id="72036"/>
    <lineage>
        <taxon>Eukaryota</taxon>
        <taxon>Metazoa</taxon>
        <taxon>Ecdysozoa</taxon>
        <taxon>Arthropoda</taxon>
        <taxon>Crustacea</taxon>
        <taxon>Multicrustacea</taxon>
        <taxon>Hexanauplia</taxon>
        <taxon>Copepoda</taxon>
        <taxon>Siphonostomatoida</taxon>
        <taxon>Caligidae</taxon>
        <taxon>Lepeophtheirus</taxon>
    </lineage>
</organism>
<proteinExistence type="predicted"/>
<evidence type="ECO:0000313" key="1">
    <source>
        <dbReference type="EMBL" id="CAF2976889.1"/>
    </source>
</evidence>
<accession>A0A7R8D540</accession>
<reference evidence="1" key="1">
    <citation type="submission" date="2021-02" db="EMBL/GenBank/DDBJ databases">
        <authorList>
            <person name="Bekaert M."/>
        </authorList>
    </citation>
    <scope>NUCLEOTIDE SEQUENCE</scope>
    <source>
        <strain evidence="1">IoA-00</strain>
    </source>
</reference>
<dbReference type="EMBL" id="HG994585">
    <property type="protein sequence ID" value="CAF2976889.1"/>
    <property type="molecule type" value="Genomic_DNA"/>
</dbReference>
<keyword evidence="2" id="KW-1185">Reference proteome</keyword>
<sequence>MEETQISDKITDTLGRRQCSQICNIFKAPWQYMKTFDDELINYFNKLSDKRLFPHMGNKFQHFQSNNMQLKTNGTEILNFSLLGQLYPYQKENPCGCKCYDNETKKIKNVCNICHYKGKIYKCCKYRLSKTRRIPCDEIER</sequence>
<dbReference type="Proteomes" id="UP000675881">
    <property type="component" value="Chromosome 6"/>
</dbReference>
<dbReference type="AlphaFoldDB" id="A0A7R8D540"/>
<protein>
    <submittedName>
        <fullName evidence="1">(salmon louse) hypothetical protein</fullName>
    </submittedName>
</protein>
<gene>
    <name evidence="1" type="ORF">LSAA_11436</name>
</gene>